<dbReference type="Gene3D" id="2.30.110.10">
    <property type="entry name" value="Electron Transport, Fmn-binding Protein, Chain A"/>
    <property type="match status" value="1"/>
</dbReference>
<dbReference type="Gene3D" id="2.40.10.220">
    <property type="entry name" value="predicted glycosyltransferase like domains"/>
    <property type="match status" value="1"/>
</dbReference>
<gene>
    <name evidence="6" type="ORF">ACFOM9_04115</name>
</gene>
<keyword evidence="2" id="KW-0547">Nucleotide-binding</keyword>
<feature type="domain" description="PilZ" evidence="4">
    <location>
        <begin position="128"/>
        <end position="241"/>
    </location>
</feature>
<reference evidence="7" key="1">
    <citation type="journal article" date="2019" name="Int. J. Syst. Evol. Microbiol.">
        <title>The Global Catalogue of Microorganisms (GCM) 10K type strain sequencing project: providing services to taxonomists for standard genome sequencing and annotation.</title>
        <authorList>
            <consortium name="The Broad Institute Genomics Platform"/>
            <consortium name="The Broad Institute Genome Sequencing Center for Infectious Disease"/>
            <person name="Wu L."/>
            <person name="Ma J."/>
        </authorList>
    </citation>
    <scope>NUCLEOTIDE SEQUENCE [LARGE SCALE GENOMIC DNA]</scope>
    <source>
        <strain evidence="7">KCTC 42211</strain>
    </source>
</reference>
<keyword evidence="6" id="KW-0966">Cell projection</keyword>
<evidence type="ECO:0000256" key="1">
    <source>
        <dbReference type="ARBA" id="ARBA00022636"/>
    </source>
</evidence>
<dbReference type="RefSeq" id="WP_386706425.1">
    <property type="nucleotide sequence ID" value="NZ_JBHRYF010000001.1"/>
</dbReference>
<evidence type="ECO:0000256" key="3">
    <source>
        <dbReference type="ARBA" id="ARBA00023143"/>
    </source>
</evidence>
<comment type="caution">
    <text evidence="6">The sequence shown here is derived from an EMBL/GenBank/DDBJ whole genome shotgun (WGS) entry which is preliminary data.</text>
</comment>
<keyword evidence="6" id="KW-0282">Flagellum</keyword>
<evidence type="ECO:0000313" key="7">
    <source>
        <dbReference type="Proteomes" id="UP001595724"/>
    </source>
</evidence>
<feature type="domain" description="Type III secretion system flagellar brake protein YcgR PilZN" evidence="5">
    <location>
        <begin position="24"/>
        <end position="125"/>
    </location>
</feature>
<keyword evidence="6" id="KW-0969">Cilium</keyword>
<dbReference type="InterPro" id="IPR009926">
    <property type="entry name" value="T3SS_YcgR_PilZN"/>
</dbReference>
<evidence type="ECO:0000259" key="5">
    <source>
        <dbReference type="Pfam" id="PF07317"/>
    </source>
</evidence>
<accession>A0ABV7UQQ3</accession>
<evidence type="ECO:0000313" key="6">
    <source>
        <dbReference type="EMBL" id="MFC3659265.1"/>
    </source>
</evidence>
<keyword evidence="3" id="KW-0975">Bacterial flagellum</keyword>
<dbReference type="Pfam" id="PF07317">
    <property type="entry name" value="PilZN"/>
    <property type="match status" value="1"/>
</dbReference>
<evidence type="ECO:0000256" key="2">
    <source>
        <dbReference type="ARBA" id="ARBA00022741"/>
    </source>
</evidence>
<evidence type="ECO:0000259" key="4">
    <source>
        <dbReference type="Pfam" id="PF07238"/>
    </source>
</evidence>
<keyword evidence="7" id="KW-1185">Reference proteome</keyword>
<name>A0ABV7UQQ3_9GAMM</name>
<dbReference type="Proteomes" id="UP001595724">
    <property type="component" value="Unassembled WGS sequence"/>
</dbReference>
<dbReference type="InterPro" id="IPR012349">
    <property type="entry name" value="Split_barrel_FMN-bd"/>
</dbReference>
<proteinExistence type="predicted"/>
<sequence>MPTTPPASTHGHDAPDQVFEKCTLHDAGSIRELLQRLIERRCVMSASAEGASEGMVTAVLALDACSIWIDAPRDERLLQRLLVAPRLMLRGALDQVRLHFSCGPARLGDLAELPALVLPLPEQLLHLQRRELLRHEPSPESVRCMVHPRNGDPPVEVTIRDIGGGGLALLVPEDGLALAAGDLLPRCVIELPKPFGTVEVALCVRHVRQTTRRGKSLRQAGCEFVDPSGMVQARLFRYVMQLDRDQRAAEKRLFD</sequence>
<dbReference type="InterPro" id="IPR009875">
    <property type="entry name" value="PilZ_domain"/>
</dbReference>
<dbReference type="Pfam" id="PF07238">
    <property type="entry name" value="PilZ"/>
    <property type="match status" value="1"/>
</dbReference>
<dbReference type="EMBL" id="JBHRYF010000001">
    <property type="protein sequence ID" value="MFC3659265.1"/>
    <property type="molecule type" value="Genomic_DNA"/>
</dbReference>
<keyword evidence="1" id="KW-0973">c-di-GMP</keyword>
<protein>
    <submittedName>
        <fullName evidence="6">Flagellar brake protein</fullName>
    </submittedName>
</protein>
<organism evidence="6 7">
    <name type="scientific">Luteimonas notoginsengisoli</name>
    <dbReference type="NCBI Taxonomy" id="1578200"/>
    <lineage>
        <taxon>Bacteria</taxon>
        <taxon>Pseudomonadati</taxon>
        <taxon>Pseudomonadota</taxon>
        <taxon>Gammaproteobacteria</taxon>
        <taxon>Lysobacterales</taxon>
        <taxon>Lysobacteraceae</taxon>
        <taxon>Luteimonas</taxon>
    </lineage>
</organism>